<sequence length="439" mass="45972">MERNEPNEDAPVPRRRVTSRHKAVRYAVPVAVAGAAAAAIGFVPAFAGDDPELPKLTPEQLVAKIAESDTRAMSGTVRITTDLGIPQLPSGVSLGGSSGDRGGSAIDPKARLAELASGSHTLRVAVDGPDRQRLAIVDDASEYSVIHNSGELWAYDSRSDAAYHAEAPREREARQRPGGRELPAGPAGATPQTLAQKALEAVDETTSVTVDGTAKVAGRDTYQLLIEPEQAGSTVESVRIAVDAEKGVPLKFTLMPKSGGKAVVDAGFTSVDYARPAARTFAFTPPEGAEVTEQSELARKHRDDEAVQRVLPGIGKPGPQSDPDEPGAGKRDFGKPGFTLIGKGWTTVAELKAPDQGVEEKRLDARAGDDARTGDSGQAGLPPEARKMPRGFGDEVTGRFGTGTVFSTRLVNVLMTEDGAVYAGAVDKSLLVKAADAAK</sequence>
<name>A0ABT0X776_9ACTN</name>
<feature type="compositionally biased region" description="Basic and acidic residues" evidence="1">
    <location>
        <begin position="384"/>
        <end position="395"/>
    </location>
</feature>
<protein>
    <submittedName>
        <fullName evidence="3">DUF2092 domain-containing protein</fullName>
    </submittedName>
</protein>
<comment type="caution">
    <text evidence="3">The sequence shown here is derived from an EMBL/GenBank/DDBJ whole genome shotgun (WGS) entry which is preliminary data.</text>
</comment>
<keyword evidence="2" id="KW-0472">Membrane</keyword>
<dbReference type="PANTHER" id="PTHR37507">
    <property type="entry name" value="SPORULATION PROTEIN YDCC"/>
    <property type="match status" value="1"/>
</dbReference>
<dbReference type="PANTHER" id="PTHR37507:SF2">
    <property type="entry name" value="SPORULATION PROTEIN YDCC"/>
    <property type="match status" value="1"/>
</dbReference>
<dbReference type="SUPFAM" id="SSF89392">
    <property type="entry name" value="Prokaryotic lipoproteins and lipoprotein localization factors"/>
    <property type="match status" value="1"/>
</dbReference>
<evidence type="ECO:0000313" key="3">
    <source>
        <dbReference type="EMBL" id="MCM2578382.1"/>
    </source>
</evidence>
<dbReference type="Gene3D" id="2.50.20.10">
    <property type="entry name" value="Lipoprotein localisation LolA/LolB/LppX"/>
    <property type="match status" value="1"/>
</dbReference>
<feature type="region of interest" description="Disordered" evidence="1">
    <location>
        <begin position="164"/>
        <end position="191"/>
    </location>
</feature>
<keyword evidence="2" id="KW-1133">Transmembrane helix</keyword>
<feature type="region of interest" description="Disordered" evidence="1">
    <location>
        <begin position="309"/>
        <end position="336"/>
    </location>
</feature>
<evidence type="ECO:0000313" key="4">
    <source>
        <dbReference type="Proteomes" id="UP001167160"/>
    </source>
</evidence>
<reference evidence="3" key="1">
    <citation type="journal article" date="2023" name="Int. J. Syst. Evol. Microbiol.">
        <title>Streptomyces meridianus sp. nov. isolated from brackish water of the Tagus estuary in Alcochete, Portugal.</title>
        <authorList>
            <person name="Santos J.D.N."/>
            <person name="Klimek D."/>
            <person name="Calusinska M."/>
            <person name="Lobo Da Cunha A."/>
            <person name="Catita J."/>
            <person name="Goncalves H."/>
            <person name="Gonzalez I."/>
            <person name="Reyes F."/>
            <person name="Lage O.M."/>
        </authorList>
    </citation>
    <scope>NUCLEOTIDE SEQUENCE</scope>
    <source>
        <strain evidence="3">MTZ3.1</strain>
    </source>
</reference>
<feature type="region of interest" description="Disordered" evidence="1">
    <location>
        <begin position="1"/>
        <end position="20"/>
    </location>
</feature>
<dbReference type="InterPro" id="IPR052944">
    <property type="entry name" value="Sporulation_related"/>
</dbReference>
<keyword evidence="4" id="KW-1185">Reference proteome</keyword>
<dbReference type="Proteomes" id="UP001167160">
    <property type="component" value="Unassembled WGS sequence"/>
</dbReference>
<gene>
    <name evidence="3" type="ORF">M1E25_13610</name>
</gene>
<evidence type="ECO:0000256" key="1">
    <source>
        <dbReference type="SAM" id="MobiDB-lite"/>
    </source>
</evidence>
<feature type="transmembrane region" description="Helical" evidence="2">
    <location>
        <begin position="23"/>
        <end position="47"/>
    </location>
</feature>
<accession>A0ABT0X776</accession>
<feature type="compositionally biased region" description="Basic and acidic residues" evidence="1">
    <location>
        <begin position="358"/>
        <end position="373"/>
    </location>
</feature>
<proteinExistence type="predicted"/>
<dbReference type="RefSeq" id="WP_251414834.1">
    <property type="nucleotide sequence ID" value="NZ_JAMQGM010000028.1"/>
</dbReference>
<feature type="region of interest" description="Disordered" evidence="1">
    <location>
        <begin position="351"/>
        <end position="395"/>
    </location>
</feature>
<evidence type="ECO:0000256" key="2">
    <source>
        <dbReference type="SAM" id="Phobius"/>
    </source>
</evidence>
<keyword evidence="2" id="KW-0812">Transmembrane</keyword>
<dbReference type="InterPro" id="IPR029046">
    <property type="entry name" value="LolA/LolB/LppX"/>
</dbReference>
<feature type="compositionally biased region" description="Basic and acidic residues" evidence="1">
    <location>
        <begin position="164"/>
        <end position="179"/>
    </location>
</feature>
<organism evidence="3 4">
    <name type="scientific">Streptomyces meridianus</name>
    <dbReference type="NCBI Taxonomy" id="2938945"/>
    <lineage>
        <taxon>Bacteria</taxon>
        <taxon>Bacillati</taxon>
        <taxon>Actinomycetota</taxon>
        <taxon>Actinomycetes</taxon>
        <taxon>Kitasatosporales</taxon>
        <taxon>Streptomycetaceae</taxon>
        <taxon>Streptomyces</taxon>
    </lineage>
</organism>
<dbReference type="EMBL" id="JAMQGM010000028">
    <property type="protein sequence ID" value="MCM2578382.1"/>
    <property type="molecule type" value="Genomic_DNA"/>
</dbReference>